<dbReference type="PRINTS" id="PR00413">
    <property type="entry name" value="HADHALOGNASE"/>
</dbReference>
<dbReference type="SFLD" id="SFLDG01129">
    <property type="entry name" value="C1.5:_HAD__Beta-PGM__Phosphata"/>
    <property type="match status" value="1"/>
</dbReference>
<dbReference type="EC" id="3.-.-.-" evidence="1"/>
<organism evidence="1 2">
    <name type="scientific">Saccharothrix hoggarensis</name>
    <dbReference type="NCBI Taxonomy" id="913853"/>
    <lineage>
        <taxon>Bacteria</taxon>
        <taxon>Bacillati</taxon>
        <taxon>Actinomycetota</taxon>
        <taxon>Actinomycetes</taxon>
        <taxon>Pseudonocardiales</taxon>
        <taxon>Pseudonocardiaceae</taxon>
        <taxon>Saccharothrix</taxon>
    </lineage>
</organism>
<reference evidence="2" key="1">
    <citation type="journal article" date="2019" name="Int. J. Syst. Evol. Microbiol.">
        <title>The Global Catalogue of Microorganisms (GCM) 10K type strain sequencing project: providing services to taxonomists for standard genome sequencing and annotation.</title>
        <authorList>
            <consortium name="The Broad Institute Genomics Platform"/>
            <consortium name="The Broad Institute Genome Sequencing Center for Infectious Disease"/>
            <person name="Wu L."/>
            <person name="Ma J."/>
        </authorList>
    </citation>
    <scope>NUCLEOTIDE SEQUENCE [LARGE SCALE GENOMIC DNA]</scope>
    <source>
        <strain evidence="2">CCUG 60214</strain>
    </source>
</reference>
<dbReference type="PANTHER" id="PTHR43434">
    <property type="entry name" value="PHOSPHOGLYCOLATE PHOSPHATASE"/>
    <property type="match status" value="1"/>
</dbReference>
<dbReference type="NCBIfam" id="TIGR01509">
    <property type="entry name" value="HAD-SF-IA-v3"/>
    <property type="match status" value="1"/>
</dbReference>
<protein>
    <submittedName>
        <fullName evidence="1">HAD family hydrolase</fullName>
        <ecNumber evidence="1">3.-.-.-</ecNumber>
    </submittedName>
</protein>
<dbReference type="InterPro" id="IPR041492">
    <property type="entry name" value="HAD_2"/>
</dbReference>
<dbReference type="GO" id="GO:0016787">
    <property type="term" value="F:hydrolase activity"/>
    <property type="evidence" value="ECO:0007669"/>
    <property type="project" value="UniProtKB-KW"/>
</dbReference>
<comment type="caution">
    <text evidence="1">The sequence shown here is derived from an EMBL/GenBank/DDBJ whole genome shotgun (WGS) entry which is preliminary data.</text>
</comment>
<dbReference type="Pfam" id="PF13419">
    <property type="entry name" value="HAD_2"/>
    <property type="match status" value="1"/>
</dbReference>
<dbReference type="InterPro" id="IPR036412">
    <property type="entry name" value="HAD-like_sf"/>
</dbReference>
<dbReference type="SUPFAM" id="SSF56784">
    <property type="entry name" value="HAD-like"/>
    <property type="match status" value="1"/>
</dbReference>
<dbReference type="PANTHER" id="PTHR43434:SF1">
    <property type="entry name" value="PHOSPHOGLYCOLATE PHOSPHATASE"/>
    <property type="match status" value="1"/>
</dbReference>
<dbReference type="InterPro" id="IPR050155">
    <property type="entry name" value="HAD-like_hydrolase_sf"/>
</dbReference>
<dbReference type="SFLD" id="SFLDS00003">
    <property type="entry name" value="Haloacid_Dehalogenase"/>
    <property type="match status" value="1"/>
</dbReference>
<dbReference type="SFLD" id="SFLDG01135">
    <property type="entry name" value="C1.5.6:_HAD__Beta-PGM__Phospha"/>
    <property type="match status" value="1"/>
</dbReference>
<dbReference type="Gene3D" id="1.10.150.240">
    <property type="entry name" value="Putative phosphatase, domain 2"/>
    <property type="match status" value="1"/>
</dbReference>
<sequence length="232" mass="24176">MSGLAFPGAVLFDVDGTLVDTPAGMAVVLRTVVEEHGRVVDEDRLRRTIGRPLTASFGTLLDLPADDPEVARAADRARQLFTELVIPSAGELVFPGIPALLAELREHGRPLAVVTSKVRRSAVELLEAAGLLAAFDTLSCHDMVEFGKPHPDLALLAADALGVPPDRCAVVGDAIDDVLMARAAGMDCLGVTTGVASAAELVAAGAREVLADVPALREIILRIPAPFGSHQG</sequence>
<dbReference type="InterPro" id="IPR006439">
    <property type="entry name" value="HAD-SF_hydro_IA"/>
</dbReference>
<dbReference type="InterPro" id="IPR023198">
    <property type="entry name" value="PGP-like_dom2"/>
</dbReference>
<evidence type="ECO:0000313" key="1">
    <source>
        <dbReference type="EMBL" id="MFD1147688.1"/>
    </source>
</evidence>
<gene>
    <name evidence="1" type="ORF">ACFQ3T_11170</name>
</gene>
<dbReference type="Proteomes" id="UP001597168">
    <property type="component" value="Unassembled WGS sequence"/>
</dbReference>
<dbReference type="Gene3D" id="3.40.50.1000">
    <property type="entry name" value="HAD superfamily/HAD-like"/>
    <property type="match status" value="1"/>
</dbReference>
<name>A0ABW3QS81_9PSEU</name>
<proteinExistence type="predicted"/>
<keyword evidence="2" id="KW-1185">Reference proteome</keyword>
<evidence type="ECO:0000313" key="2">
    <source>
        <dbReference type="Proteomes" id="UP001597168"/>
    </source>
</evidence>
<dbReference type="RefSeq" id="WP_380723033.1">
    <property type="nucleotide sequence ID" value="NZ_JBHTLK010000043.1"/>
</dbReference>
<keyword evidence="1" id="KW-0378">Hydrolase</keyword>
<dbReference type="NCBIfam" id="TIGR01549">
    <property type="entry name" value="HAD-SF-IA-v1"/>
    <property type="match status" value="1"/>
</dbReference>
<dbReference type="EMBL" id="JBHTLK010000043">
    <property type="protein sequence ID" value="MFD1147688.1"/>
    <property type="molecule type" value="Genomic_DNA"/>
</dbReference>
<dbReference type="InterPro" id="IPR023214">
    <property type="entry name" value="HAD_sf"/>
</dbReference>
<accession>A0ABW3QS81</accession>